<keyword evidence="1" id="KW-0812">Transmembrane</keyword>
<keyword evidence="1" id="KW-1133">Transmembrane helix</keyword>
<dbReference type="EMBL" id="CP159510">
    <property type="protein sequence ID" value="XCJ15999.1"/>
    <property type="molecule type" value="Genomic_DNA"/>
</dbReference>
<dbReference type="InterPro" id="IPR010540">
    <property type="entry name" value="CmpB_TMEM229"/>
</dbReference>
<evidence type="ECO:0000313" key="2">
    <source>
        <dbReference type="EMBL" id="XCJ15999.1"/>
    </source>
</evidence>
<dbReference type="AlphaFoldDB" id="A0AAU8ICB3"/>
<feature type="transmembrane region" description="Helical" evidence="1">
    <location>
        <begin position="20"/>
        <end position="38"/>
    </location>
</feature>
<organism evidence="2">
    <name type="scientific">Sporolactobacillus sp. Y61</name>
    <dbReference type="NCBI Taxonomy" id="3160863"/>
    <lineage>
        <taxon>Bacteria</taxon>
        <taxon>Bacillati</taxon>
        <taxon>Bacillota</taxon>
        <taxon>Bacilli</taxon>
        <taxon>Bacillales</taxon>
        <taxon>Sporolactobacillaceae</taxon>
        <taxon>Sporolactobacillus</taxon>
    </lineage>
</organism>
<dbReference type="RefSeq" id="WP_129929185.1">
    <property type="nucleotide sequence ID" value="NZ_CP159510.1"/>
</dbReference>
<keyword evidence="1" id="KW-0472">Membrane</keyword>
<feature type="transmembrane region" description="Helical" evidence="1">
    <location>
        <begin position="146"/>
        <end position="167"/>
    </location>
</feature>
<protein>
    <submittedName>
        <fullName evidence="2">ABC transporter permease</fullName>
    </submittedName>
</protein>
<feature type="transmembrane region" description="Helical" evidence="1">
    <location>
        <begin position="76"/>
        <end position="99"/>
    </location>
</feature>
<feature type="transmembrane region" description="Helical" evidence="1">
    <location>
        <begin position="50"/>
        <end position="70"/>
    </location>
</feature>
<dbReference type="Pfam" id="PF06541">
    <property type="entry name" value="ABC_trans_CmpB"/>
    <property type="match status" value="1"/>
</dbReference>
<gene>
    <name evidence="2" type="ORF">ABNN70_09805</name>
</gene>
<feature type="transmembrane region" description="Helical" evidence="1">
    <location>
        <begin position="120"/>
        <end position="140"/>
    </location>
</feature>
<evidence type="ECO:0000256" key="1">
    <source>
        <dbReference type="SAM" id="Phobius"/>
    </source>
</evidence>
<name>A0AAU8ICB3_9BACL</name>
<proteinExistence type="predicted"/>
<reference evidence="2" key="1">
    <citation type="submission" date="2024-06" db="EMBL/GenBank/DDBJ databases">
        <authorList>
            <person name="Fan A."/>
            <person name="Zhang F.Y."/>
            <person name="Zhang L."/>
        </authorList>
    </citation>
    <scope>NUCLEOTIDE SEQUENCE</scope>
    <source>
        <strain evidence="2">Y61</strain>
    </source>
</reference>
<sequence>MAYHWLLLCMSPLHRFAEFTFYFTVYAFSGWLLENGYSYATAGVFYKKNLLIGPFKPMYGFAPVLLVLLTGTDRSWAWLLLLSFIIPTTVEYVSGVLLHKYTGFRWWDYSHLPAQLHGHICLPFSLCWMVLSVICIKWMHPAVSFAFTYLSGLWESVWPAVILYFFFESIMAVTGQSPQMISREDS</sequence>
<accession>A0AAU8ICB3</accession>